<dbReference type="Pfam" id="PF00535">
    <property type="entry name" value="Glycos_transf_2"/>
    <property type="match status" value="1"/>
</dbReference>
<comment type="caution">
    <text evidence="3">The sequence shown here is derived from an EMBL/GenBank/DDBJ whole genome shotgun (WGS) entry which is preliminary data.</text>
</comment>
<accession>A0A955I8E2</accession>
<evidence type="ECO:0000313" key="4">
    <source>
        <dbReference type="Proteomes" id="UP000745577"/>
    </source>
</evidence>
<keyword evidence="3" id="KW-0808">Transferase</keyword>
<feature type="domain" description="Glycosyltransferase 2-like" evidence="2">
    <location>
        <begin position="4"/>
        <end position="126"/>
    </location>
</feature>
<dbReference type="EMBL" id="JAGQLL010000082">
    <property type="protein sequence ID" value="MCA9380542.1"/>
    <property type="molecule type" value="Genomic_DNA"/>
</dbReference>
<keyword evidence="3" id="KW-0328">Glycosyltransferase</keyword>
<evidence type="ECO:0000256" key="1">
    <source>
        <dbReference type="SAM" id="Phobius"/>
    </source>
</evidence>
<dbReference type="InterPro" id="IPR029044">
    <property type="entry name" value="Nucleotide-diphossugar_trans"/>
</dbReference>
<evidence type="ECO:0000313" key="3">
    <source>
        <dbReference type="EMBL" id="MCA9380542.1"/>
    </source>
</evidence>
<dbReference type="GO" id="GO:0016757">
    <property type="term" value="F:glycosyltransferase activity"/>
    <property type="evidence" value="ECO:0007669"/>
    <property type="project" value="UniProtKB-KW"/>
</dbReference>
<sequence length="268" mass="32349">MKISAFLVIYNEEKHIKRSLDSLRDVIDEIVIVHDGKCTDRSLEIAKDFGAKIFIQEHRGMREFHQVFAINQCKYDWILQIDADEFLSPELKKNLRNLIENKDIDAYSFVWPLWNGKQYITKGFPQKKVLFRKNKMYYFSFPGKDPGTYGNLVQSDLVLEHQPLYNNYTFNRFRTKWMKWIDVHAKFFYREDFDNYNCNEDVLNRFQNSIDKQKKYANPVLAPLWMIQSIVVSMLRHGYWKSFSTWKVALLQGLYGYYLCIYIWKYRK</sequence>
<dbReference type="InterPro" id="IPR001173">
    <property type="entry name" value="Glyco_trans_2-like"/>
</dbReference>
<dbReference type="PANTHER" id="PTHR43630:SF2">
    <property type="entry name" value="GLYCOSYLTRANSFERASE"/>
    <property type="match status" value="1"/>
</dbReference>
<dbReference type="PANTHER" id="PTHR43630">
    <property type="entry name" value="POLY-BETA-1,6-N-ACETYL-D-GLUCOSAMINE SYNTHASE"/>
    <property type="match status" value="1"/>
</dbReference>
<keyword evidence="1" id="KW-0812">Transmembrane</keyword>
<reference evidence="3" key="1">
    <citation type="submission" date="2020-04" db="EMBL/GenBank/DDBJ databases">
        <authorList>
            <person name="Zhang T."/>
        </authorList>
    </citation>
    <scope>NUCLEOTIDE SEQUENCE</scope>
    <source>
        <strain evidence="3">HKST-UBA15</strain>
    </source>
</reference>
<gene>
    <name evidence="3" type="ORF">KC675_05175</name>
</gene>
<dbReference type="Proteomes" id="UP000745577">
    <property type="component" value="Unassembled WGS sequence"/>
</dbReference>
<dbReference type="SUPFAM" id="SSF53448">
    <property type="entry name" value="Nucleotide-diphospho-sugar transferases"/>
    <property type="match status" value="1"/>
</dbReference>
<proteinExistence type="predicted"/>
<dbReference type="AlphaFoldDB" id="A0A955I8E2"/>
<organism evidence="3 4">
    <name type="scientific">Candidatus Dojkabacteria bacterium</name>
    <dbReference type="NCBI Taxonomy" id="2099670"/>
    <lineage>
        <taxon>Bacteria</taxon>
        <taxon>Candidatus Dojkabacteria</taxon>
    </lineage>
</organism>
<dbReference type="Gene3D" id="3.90.550.10">
    <property type="entry name" value="Spore Coat Polysaccharide Biosynthesis Protein SpsA, Chain A"/>
    <property type="match status" value="1"/>
</dbReference>
<keyword evidence="1" id="KW-1133">Transmembrane helix</keyword>
<dbReference type="EC" id="2.4.-.-" evidence="3"/>
<protein>
    <submittedName>
        <fullName evidence="3">Glycosyltransferase</fullName>
        <ecNumber evidence="3">2.4.-.-</ecNumber>
    </submittedName>
</protein>
<feature type="transmembrane region" description="Helical" evidence="1">
    <location>
        <begin position="245"/>
        <end position="264"/>
    </location>
</feature>
<reference evidence="3" key="2">
    <citation type="journal article" date="2021" name="Microbiome">
        <title>Successional dynamics and alternative stable states in a saline activated sludge microbial community over 9 years.</title>
        <authorList>
            <person name="Wang Y."/>
            <person name="Ye J."/>
            <person name="Ju F."/>
            <person name="Liu L."/>
            <person name="Boyd J.A."/>
            <person name="Deng Y."/>
            <person name="Parks D.H."/>
            <person name="Jiang X."/>
            <person name="Yin X."/>
            <person name="Woodcroft B.J."/>
            <person name="Tyson G.W."/>
            <person name="Hugenholtz P."/>
            <person name="Polz M.F."/>
            <person name="Zhang T."/>
        </authorList>
    </citation>
    <scope>NUCLEOTIDE SEQUENCE</scope>
    <source>
        <strain evidence="3">HKST-UBA15</strain>
    </source>
</reference>
<evidence type="ECO:0000259" key="2">
    <source>
        <dbReference type="Pfam" id="PF00535"/>
    </source>
</evidence>
<keyword evidence="1" id="KW-0472">Membrane</keyword>
<name>A0A955I8E2_9BACT</name>